<dbReference type="AlphaFoldDB" id="A0AAP0NLV2"/>
<keyword evidence="2" id="KW-1185">Reference proteome</keyword>
<evidence type="ECO:0000313" key="1">
    <source>
        <dbReference type="EMBL" id="KAK9109256.1"/>
    </source>
</evidence>
<sequence>MFGNRVENKYLCKARKHAVNKSITTTQYLVGLPGHEFGFLPFELLVLIIAGDEKMGSRAEQTRTGNVIGCVGALLGMVGREERVVCDKIEPFFGHQFESEDGLDG</sequence>
<proteinExistence type="predicted"/>
<name>A0AAP0NLV2_9MAGN</name>
<dbReference type="Proteomes" id="UP001417504">
    <property type="component" value="Unassembled WGS sequence"/>
</dbReference>
<comment type="caution">
    <text evidence="1">The sequence shown here is derived from an EMBL/GenBank/DDBJ whole genome shotgun (WGS) entry which is preliminary data.</text>
</comment>
<dbReference type="EMBL" id="JBBNAE010000007">
    <property type="protein sequence ID" value="KAK9109256.1"/>
    <property type="molecule type" value="Genomic_DNA"/>
</dbReference>
<accession>A0AAP0NLV2</accession>
<organism evidence="1 2">
    <name type="scientific">Stephania japonica</name>
    <dbReference type="NCBI Taxonomy" id="461633"/>
    <lineage>
        <taxon>Eukaryota</taxon>
        <taxon>Viridiplantae</taxon>
        <taxon>Streptophyta</taxon>
        <taxon>Embryophyta</taxon>
        <taxon>Tracheophyta</taxon>
        <taxon>Spermatophyta</taxon>
        <taxon>Magnoliopsida</taxon>
        <taxon>Ranunculales</taxon>
        <taxon>Menispermaceae</taxon>
        <taxon>Menispermoideae</taxon>
        <taxon>Cissampelideae</taxon>
        <taxon>Stephania</taxon>
    </lineage>
</organism>
<reference evidence="1 2" key="1">
    <citation type="submission" date="2024-01" db="EMBL/GenBank/DDBJ databases">
        <title>Genome assemblies of Stephania.</title>
        <authorList>
            <person name="Yang L."/>
        </authorList>
    </citation>
    <scope>NUCLEOTIDE SEQUENCE [LARGE SCALE GENOMIC DNA]</scope>
    <source>
        <strain evidence="1">QJT</strain>
        <tissue evidence="1">Leaf</tissue>
    </source>
</reference>
<protein>
    <submittedName>
        <fullName evidence="1">Uncharacterized protein</fullName>
    </submittedName>
</protein>
<gene>
    <name evidence="1" type="ORF">Sjap_017316</name>
</gene>
<evidence type="ECO:0000313" key="2">
    <source>
        <dbReference type="Proteomes" id="UP001417504"/>
    </source>
</evidence>